<dbReference type="EMBL" id="MT144526">
    <property type="protein sequence ID" value="QJA54657.1"/>
    <property type="molecule type" value="Genomic_DNA"/>
</dbReference>
<protein>
    <submittedName>
        <fullName evidence="1">Uncharacterized protein</fullName>
    </submittedName>
</protein>
<dbReference type="AlphaFoldDB" id="A0A6H2A4Z0"/>
<name>A0A6H2A4Z0_9ZZZZ</name>
<organism evidence="1">
    <name type="scientific">viral metagenome</name>
    <dbReference type="NCBI Taxonomy" id="1070528"/>
    <lineage>
        <taxon>unclassified sequences</taxon>
        <taxon>metagenomes</taxon>
        <taxon>organismal metagenomes</taxon>
    </lineage>
</organism>
<evidence type="ECO:0000313" key="2">
    <source>
        <dbReference type="EMBL" id="QJH98207.1"/>
    </source>
</evidence>
<evidence type="ECO:0000313" key="1">
    <source>
        <dbReference type="EMBL" id="QJA54657.1"/>
    </source>
</evidence>
<reference evidence="1" key="1">
    <citation type="submission" date="2020-03" db="EMBL/GenBank/DDBJ databases">
        <title>The deep terrestrial virosphere.</title>
        <authorList>
            <person name="Holmfeldt K."/>
            <person name="Nilsson E."/>
            <person name="Simone D."/>
            <person name="Lopez-Fernandez M."/>
            <person name="Wu X."/>
            <person name="de Brujin I."/>
            <person name="Lundin D."/>
            <person name="Andersson A."/>
            <person name="Bertilsson S."/>
            <person name="Dopson M."/>
        </authorList>
    </citation>
    <scope>NUCLEOTIDE SEQUENCE</scope>
    <source>
        <strain evidence="1">TM448A05439</strain>
        <strain evidence="2">TM448B01247</strain>
    </source>
</reference>
<sequence>MDEYTINEYKLMEPDLTMEGVLETVPDKAKDIIIAKYGHYGFGDDKAEKKTA</sequence>
<dbReference type="EMBL" id="MT144721">
    <property type="protein sequence ID" value="QJH98207.1"/>
    <property type="molecule type" value="Genomic_DNA"/>
</dbReference>
<accession>A0A6H2A4Z0</accession>
<proteinExistence type="predicted"/>
<gene>
    <name evidence="1" type="ORF">TM448A05439_0006</name>
    <name evidence="2" type="ORF">TM448B01247_0026</name>
</gene>